<dbReference type="PROSITE" id="PS50835">
    <property type="entry name" value="IG_LIKE"/>
    <property type="match status" value="1"/>
</dbReference>
<name>A0A0S0DMK4_9GAMA</name>
<dbReference type="KEGG" id="vg:65099704"/>
<dbReference type="SUPFAM" id="SSF48726">
    <property type="entry name" value="Immunoglobulin"/>
    <property type="match status" value="1"/>
</dbReference>
<protein>
    <submittedName>
        <fullName evidence="2">BARF1</fullName>
    </submittedName>
</protein>
<dbReference type="Pfam" id="PF22305">
    <property type="entry name" value="BARF1_ig2"/>
    <property type="match status" value="1"/>
</dbReference>
<dbReference type="GeneID" id="65099704"/>
<dbReference type="InterPro" id="IPR036179">
    <property type="entry name" value="Ig-like_dom_sf"/>
</dbReference>
<dbReference type="InterPro" id="IPR007110">
    <property type="entry name" value="Ig-like_dom"/>
</dbReference>
<dbReference type="RefSeq" id="YP_010084707.1">
    <property type="nucleotide sequence ID" value="NC_055142.1"/>
</dbReference>
<dbReference type="SMR" id="A0A0S0DMK4"/>
<dbReference type="Proteomes" id="UP000147540">
    <property type="component" value="Segment"/>
</dbReference>
<evidence type="ECO:0000259" key="1">
    <source>
        <dbReference type="PROSITE" id="PS50835"/>
    </source>
</evidence>
<evidence type="ECO:0000313" key="3">
    <source>
        <dbReference type="Proteomes" id="UP000147540"/>
    </source>
</evidence>
<accession>A0A0S0DMK4</accession>
<dbReference type="InterPro" id="IPR013783">
    <property type="entry name" value="Ig-like_fold"/>
</dbReference>
<reference evidence="2 3" key="1">
    <citation type="journal article" date="2015" name="Virology">
        <title>The genomic sequence of lymphocryptovirus from cynomolgus macaque.</title>
        <authorList>
            <person name="Kamperschroer C."/>
            <person name="Gosink M.M."/>
            <person name="Kumpf S.W."/>
            <person name="O'Donnell L.M."/>
            <person name="Tartaro K.R."/>
        </authorList>
    </citation>
    <scope>NUCLEOTIDE SEQUENCE [LARGE SCALE GENOMIC DNA]</scope>
    <source>
        <strain evidence="2">Pfe-lcl-E3</strain>
    </source>
</reference>
<dbReference type="InterPro" id="IPR054777">
    <property type="entry name" value="BARF1_Ig_2"/>
</dbReference>
<proteinExistence type="predicted"/>
<gene>
    <name evidence="2" type="primary">BARF1</name>
</gene>
<sequence>MAKLVAQLLLLAGSVASCLAVTAFVGERAVLSSYWKRVSLGPEILVEWFKLGPGEEQTLIGRMHQDVILIEGPFRGFFDMYRSANTFFLILTTANISHDGSYLCRMRLGETEATKQELLSVAKPLTLSVHAKRSVYPDFSTLNVRCKVNAYPHPHAEWLMPEGADPAPTLSNGQALMEGDGSLSVVVYMHLPKPWLLPVTCVGKNDNEESRGVYVSGYLPK</sequence>
<organism evidence="2 3">
    <name type="scientific">macacine gammaherpesvirus 10</name>
    <dbReference type="NCBI Taxonomy" id="2560569"/>
    <lineage>
        <taxon>Viruses</taxon>
        <taxon>Duplodnaviria</taxon>
        <taxon>Heunggongvirae</taxon>
        <taxon>Peploviricota</taxon>
        <taxon>Herviviricetes</taxon>
        <taxon>Herpesvirales</taxon>
        <taxon>Orthoherpesviridae</taxon>
        <taxon>Gammaherpesvirinae</taxon>
        <taxon>Lymphocryptovirus</taxon>
        <taxon>Lymphocryptovirus macacinegamma10</taxon>
    </lineage>
</organism>
<dbReference type="EMBL" id="KP676001">
    <property type="protein sequence ID" value="ALF03272.1"/>
    <property type="molecule type" value="Genomic_DNA"/>
</dbReference>
<keyword evidence="3" id="KW-1185">Reference proteome</keyword>
<feature type="domain" description="Ig-like" evidence="1">
    <location>
        <begin position="17"/>
        <end position="120"/>
    </location>
</feature>
<evidence type="ECO:0000313" key="2">
    <source>
        <dbReference type="EMBL" id="ALF03272.1"/>
    </source>
</evidence>
<dbReference type="PROSITE" id="PS51257">
    <property type="entry name" value="PROKAR_LIPOPROTEIN"/>
    <property type="match status" value="1"/>
</dbReference>
<dbReference type="Gene3D" id="2.60.40.10">
    <property type="entry name" value="Immunoglobulins"/>
    <property type="match status" value="2"/>
</dbReference>